<evidence type="ECO:0000256" key="3">
    <source>
        <dbReference type="ARBA" id="ARBA00022840"/>
    </source>
</evidence>
<feature type="domain" description="Cobalamin adenosyltransferase-like" evidence="5">
    <location>
        <begin position="2"/>
        <end position="169"/>
    </location>
</feature>
<dbReference type="Proteomes" id="UP000231143">
    <property type="component" value="Unassembled WGS sequence"/>
</dbReference>
<dbReference type="InterPro" id="IPR029499">
    <property type="entry name" value="PduO-typ"/>
</dbReference>
<dbReference type="GO" id="GO:0008817">
    <property type="term" value="F:corrinoid adenosyltransferase activity"/>
    <property type="evidence" value="ECO:0007669"/>
    <property type="project" value="UniProtKB-UniRule"/>
</dbReference>
<dbReference type="GO" id="GO:0005524">
    <property type="term" value="F:ATP binding"/>
    <property type="evidence" value="ECO:0007669"/>
    <property type="project" value="UniProtKB-UniRule"/>
</dbReference>
<reference evidence="6 7" key="1">
    <citation type="submission" date="2017-09" db="EMBL/GenBank/DDBJ databases">
        <title>Depth-based differentiation of microbial function through sediment-hosted aquifers and enrichment of novel symbionts in the deep terrestrial subsurface.</title>
        <authorList>
            <person name="Probst A.J."/>
            <person name="Ladd B."/>
            <person name="Jarett J.K."/>
            <person name="Geller-Mcgrath D.E."/>
            <person name="Sieber C.M."/>
            <person name="Emerson J.B."/>
            <person name="Anantharaman K."/>
            <person name="Thomas B.C."/>
            <person name="Malmstrom R."/>
            <person name="Stieglmeier M."/>
            <person name="Klingl A."/>
            <person name="Woyke T."/>
            <person name="Ryan C.M."/>
            <person name="Banfield J.F."/>
        </authorList>
    </citation>
    <scope>NUCLEOTIDE SEQUENCE [LARGE SCALE GENOMIC DNA]</scope>
    <source>
        <strain evidence="6">CG22_combo_CG10-13_8_21_14_all_36_13</strain>
    </source>
</reference>
<name>A0A2H0DYX8_9BACT</name>
<gene>
    <name evidence="6" type="ORF">COW81_03105</name>
</gene>
<evidence type="ECO:0000313" key="7">
    <source>
        <dbReference type="Proteomes" id="UP000231143"/>
    </source>
</evidence>
<dbReference type="SUPFAM" id="SSF89028">
    <property type="entry name" value="Cobalamin adenosyltransferase-like"/>
    <property type="match status" value="1"/>
</dbReference>
<dbReference type="EMBL" id="PCTT01000041">
    <property type="protein sequence ID" value="PIP86909.1"/>
    <property type="molecule type" value="Genomic_DNA"/>
</dbReference>
<protein>
    <recommendedName>
        <fullName evidence="4">Corrinoid adenosyltransferase</fullName>
        <ecNumber evidence="4">2.5.1.17</ecNumber>
    </recommendedName>
    <alternativeName>
        <fullName evidence="4">Cob(II)alamin adenosyltransferase</fullName>
    </alternativeName>
    <alternativeName>
        <fullName evidence="4">Cob(II)yrinic acid a,c-diamide adenosyltransferase</fullName>
    </alternativeName>
    <alternativeName>
        <fullName evidence="4">Cobinamide/cobalamin adenosyltransferase</fullName>
    </alternativeName>
</protein>
<organism evidence="6 7">
    <name type="scientific">Candidatus Campbellbacteria bacterium CG22_combo_CG10-13_8_21_14_all_36_13</name>
    <dbReference type="NCBI Taxonomy" id="1974529"/>
    <lineage>
        <taxon>Bacteria</taxon>
        <taxon>Candidatus Campbelliibacteriota</taxon>
    </lineage>
</organism>
<keyword evidence="2 4" id="KW-0547">Nucleotide-binding</keyword>
<evidence type="ECO:0000313" key="6">
    <source>
        <dbReference type="EMBL" id="PIP86909.1"/>
    </source>
</evidence>
<accession>A0A2H0DYX8</accession>
<dbReference type="UniPathway" id="UPA00148">
    <property type="reaction ID" value="UER00233"/>
</dbReference>
<keyword evidence="3 4" id="KW-0067">ATP-binding</keyword>
<comment type="catalytic activity">
    <reaction evidence="4">
        <text>2 cob(II)yrinate a,c diamide + reduced [electron-transfer flavoprotein] + 2 ATP = 2 adenosylcob(III)yrinate a,c-diamide + 2 triphosphate + oxidized [electron-transfer flavoprotein] + 3 H(+)</text>
        <dbReference type="Rhea" id="RHEA:11528"/>
        <dbReference type="Rhea" id="RHEA-COMP:10685"/>
        <dbReference type="Rhea" id="RHEA-COMP:10686"/>
        <dbReference type="ChEBI" id="CHEBI:15378"/>
        <dbReference type="ChEBI" id="CHEBI:18036"/>
        <dbReference type="ChEBI" id="CHEBI:30616"/>
        <dbReference type="ChEBI" id="CHEBI:57692"/>
        <dbReference type="ChEBI" id="CHEBI:58307"/>
        <dbReference type="ChEBI" id="CHEBI:58503"/>
        <dbReference type="ChEBI" id="CHEBI:58537"/>
        <dbReference type="EC" id="2.5.1.17"/>
    </reaction>
</comment>
<evidence type="ECO:0000256" key="4">
    <source>
        <dbReference type="RuleBase" id="RU366026"/>
    </source>
</evidence>
<dbReference type="PANTHER" id="PTHR12213">
    <property type="entry name" value="CORRINOID ADENOSYLTRANSFERASE"/>
    <property type="match status" value="1"/>
</dbReference>
<keyword evidence="4" id="KW-0169">Cobalamin biosynthesis</keyword>
<dbReference type="NCBIfam" id="TIGR00636">
    <property type="entry name" value="PduO_Nterm"/>
    <property type="match status" value="1"/>
</dbReference>
<comment type="pathway">
    <text evidence="4">Cofactor biosynthesis; adenosylcobalamin biosynthesis; adenosylcobalamin from cob(II)yrinate a,c-diamide: step 2/7.</text>
</comment>
<keyword evidence="1 4" id="KW-0808">Transferase</keyword>
<evidence type="ECO:0000256" key="1">
    <source>
        <dbReference type="ARBA" id="ARBA00022679"/>
    </source>
</evidence>
<dbReference type="Gene3D" id="1.20.1200.10">
    <property type="entry name" value="Cobalamin adenosyltransferase-like"/>
    <property type="match status" value="1"/>
</dbReference>
<dbReference type="Pfam" id="PF01923">
    <property type="entry name" value="Cob_adeno_trans"/>
    <property type="match status" value="1"/>
</dbReference>
<evidence type="ECO:0000256" key="2">
    <source>
        <dbReference type="ARBA" id="ARBA00022741"/>
    </source>
</evidence>
<dbReference type="InterPro" id="IPR036451">
    <property type="entry name" value="CblAdoTrfase-like_sf"/>
</dbReference>
<comment type="caution">
    <text evidence="6">The sequence shown here is derived from an EMBL/GenBank/DDBJ whole genome shotgun (WGS) entry which is preliminary data.</text>
</comment>
<dbReference type="GO" id="GO:0009236">
    <property type="term" value="P:cobalamin biosynthetic process"/>
    <property type="evidence" value="ECO:0007669"/>
    <property type="project" value="UniProtKB-UniRule"/>
</dbReference>
<dbReference type="AlphaFoldDB" id="A0A2H0DYX8"/>
<dbReference type="InterPro" id="IPR016030">
    <property type="entry name" value="CblAdoTrfase-like"/>
</dbReference>
<sequence>MLYTRKGDKGTTKTLRGDGMIPKDSLITEALGTVDELNSFLGLCKVKAGLDVVMVKDEKITIASIVENVQKNLFIVQAELAGADKKLNEKKIKELEDIVDSIEKQLPPITTFLVSGGTELGALFDVVRTITRRAERRLISVHTKEVELDEFTLGYINRLSSLMYALARHSNYKSGMKESAPDYK</sequence>
<comment type="similarity">
    <text evidence="4">Belongs to the Cob(I)alamin adenosyltransferase family.</text>
</comment>
<comment type="catalytic activity">
    <reaction evidence="4">
        <text>2 cob(II)alamin + reduced [electron-transfer flavoprotein] + 2 ATP = 2 adenosylcob(III)alamin + 2 triphosphate + oxidized [electron-transfer flavoprotein] + 3 H(+)</text>
        <dbReference type="Rhea" id="RHEA:28671"/>
        <dbReference type="Rhea" id="RHEA-COMP:10685"/>
        <dbReference type="Rhea" id="RHEA-COMP:10686"/>
        <dbReference type="ChEBI" id="CHEBI:15378"/>
        <dbReference type="ChEBI" id="CHEBI:16304"/>
        <dbReference type="ChEBI" id="CHEBI:18036"/>
        <dbReference type="ChEBI" id="CHEBI:18408"/>
        <dbReference type="ChEBI" id="CHEBI:30616"/>
        <dbReference type="ChEBI" id="CHEBI:57692"/>
        <dbReference type="ChEBI" id="CHEBI:58307"/>
        <dbReference type="EC" id="2.5.1.17"/>
    </reaction>
</comment>
<proteinExistence type="inferred from homology"/>
<dbReference type="PANTHER" id="PTHR12213:SF0">
    <property type="entry name" value="CORRINOID ADENOSYLTRANSFERASE MMAB"/>
    <property type="match status" value="1"/>
</dbReference>
<evidence type="ECO:0000259" key="5">
    <source>
        <dbReference type="Pfam" id="PF01923"/>
    </source>
</evidence>
<dbReference type="EC" id="2.5.1.17" evidence="4"/>